<evidence type="ECO:0000256" key="2">
    <source>
        <dbReference type="ARBA" id="ARBA00022670"/>
    </source>
</evidence>
<name>A0A2V2YYU6_9BACL</name>
<reference evidence="6 7" key="1">
    <citation type="submission" date="2018-05" db="EMBL/GenBank/DDBJ databases">
        <title>Genomic Encyclopedia of Type Strains, Phase III (KMG-III): the genomes of soil and plant-associated and newly described type strains.</title>
        <authorList>
            <person name="Whitman W."/>
        </authorList>
    </citation>
    <scope>NUCLEOTIDE SEQUENCE [LARGE SCALE GENOMIC DNA]</scope>
    <source>
        <strain evidence="6 7">CECT 5696</strain>
    </source>
</reference>
<dbReference type="Proteomes" id="UP000246635">
    <property type="component" value="Unassembled WGS sequence"/>
</dbReference>
<comment type="similarity">
    <text evidence="1">Belongs to the peptidase S1C family.</text>
</comment>
<dbReference type="PANTHER" id="PTHR43343">
    <property type="entry name" value="PEPTIDASE S12"/>
    <property type="match status" value="1"/>
</dbReference>
<dbReference type="PANTHER" id="PTHR43343:SF3">
    <property type="entry name" value="PROTEASE DO-LIKE 8, CHLOROPLASTIC"/>
    <property type="match status" value="1"/>
</dbReference>
<evidence type="ECO:0000256" key="3">
    <source>
        <dbReference type="ARBA" id="ARBA00022801"/>
    </source>
</evidence>
<evidence type="ECO:0000313" key="6">
    <source>
        <dbReference type="EMBL" id="PWV98492.1"/>
    </source>
</evidence>
<feature type="chain" id="PRO_5038380891" evidence="5">
    <location>
        <begin position="19"/>
        <end position="227"/>
    </location>
</feature>
<dbReference type="EMBL" id="QGTQ01000017">
    <property type="protein sequence ID" value="PWV98492.1"/>
    <property type="molecule type" value="Genomic_DNA"/>
</dbReference>
<dbReference type="AlphaFoldDB" id="A0A2V2YYU6"/>
<sequence>MRKAGTMLFRVCMLLTLAAVIFTTGRPVSGAEASALPELTAEQIYQADADAVFYLKVYKEDGTLKTVGTGFLIQGDKALTAYHVIAEGASYEAVFDDGKTVRGVTVTAADEDLDAAVLSIQAGGRKALELTSDEARHGQRTFAMGYPLKGTKIITEGIVNAPAAKVNGVNRLLTSAQVASGMSGGPLFDQYGQVVGIISGSFRTMDNIHLCVPVADIRSKLLKEEGK</sequence>
<dbReference type="Pfam" id="PF13365">
    <property type="entry name" value="Trypsin_2"/>
    <property type="match status" value="1"/>
</dbReference>
<protein>
    <submittedName>
        <fullName evidence="6">Trypsin-like peptidase</fullName>
    </submittedName>
</protein>
<dbReference type="RefSeq" id="WP_110045502.1">
    <property type="nucleotide sequence ID" value="NZ_CP054612.1"/>
</dbReference>
<dbReference type="OrthoDB" id="568768at2"/>
<gene>
    <name evidence="6" type="ORF">DFQ01_1172</name>
</gene>
<dbReference type="InterPro" id="IPR043504">
    <property type="entry name" value="Peptidase_S1_PA_chymotrypsin"/>
</dbReference>
<dbReference type="InterPro" id="IPR051201">
    <property type="entry name" value="Chloro_Bact_Ser_Proteases"/>
</dbReference>
<organism evidence="6 7">
    <name type="scientific">Paenibacillus cellulosilyticus</name>
    <dbReference type="NCBI Taxonomy" id="375489"/>
    <lineage>
        <taxon>Bacteria</taxon>
        <taxon>Bacillati</taxon>
        <taxon>Bacillota</taxon>
        <taxon>Bacilli</taxon>
        <taxon>Bacillales</taxon>
        <taxon>Paenibacillaceae</taxon>
        <taxon>Paenibacillus</taxon>
    </lineage>
</organism>
<comment type="caution">
    <text evidence="6">The sequence shown here is derived from an EMBL/GenBank/DDBJ whole genome shotgun (WGS) entry which is preliminary data.</text>
</comment>
<dbReference type="GO" id="GO:0006508">
    <property type="term" value="P:proteolysis"/>
    <property type="evidence" value="ECO:0007669"/>
    <property type="project" value="UniProtKB-KW"/>
</dbReference>
<dbReference type="GO" id="GO:0008236">
    <property type="term" value="F:serine-type peptidase activity"/>
    <property type="evidence" value="ECO:0007669"/>
    <property type="project" value="UniProtKB-KW"/>
</dbReference>
<keyword evidence="2" id="KW-0645">Protease</keyword>
<proteinExistence type="inferred from homology"/>
<evidence type="ECO:0000256" key="4">
    <source>
        <dbReference type="ARBA" id="ARBA00022825"/>
    </source>
</evidence>
<evidence type="ECO:0000313" key="7">
    <source>
        <dbReference type="Proteomes" id="UP000246635"/>
    </source>
</evidence>
<dbReference type="SUPFAM" id="SSF50494">
    <property type="entry name" value="Trypsin-like serine proteases"/>
    <property type="match status" value="1"/>
</dbReference>
<evidence type="ECO:0000256" key="5">
    <source>
        <dbReference type="SAM" id="SignalP"/>
    </source>
</evidence>
<dbReference type="InterPro" id="IPR009003">
    <property type="entry name" value="Peptidase_S1_PA"/>
</dbReference>
<keyword evidence="5" id="KW-0732">Signal</keyword>
<keyword evidence="3" id="KW-0378">Hydrolase</keyword>
<accession>A0A2V2YYU6</accession>
<keyword evidence="4" id="KW-0720">Serine protease</keyword>
<keyword evidence="7" id="KW-1185">Reference proteome</keyword>
<feature type="signal peptide" evidence="5">
    <location>
        <begin position="1"/>
        <end position="18"/>
    </location>
</feature>
<dbReference type="Gene3D" id="2.40.10.10">
    <property type="entry name" value="Trypsin-like serine proteases"/>
    <property type="match status" value="2"/>
</dbReference>
<evidence type="ECO:0000256" key="1">
    <source>
        <dbReference type="ARBA" id="ARBA00010541"/>
    </source>
</evidence>